<evidence type="ECO:0000259" key="7">
    <source>
        <dbReference type="Pfam" id="PF01764"/>
    </source>
</evidence>
<evidence type="ECO:0000256" key="2">
    <source>
        <dbReference type="ARBA" id="ARBA00004496"/>
    </source>
</evidence>
<dbReference type="GO" id="GO:0005634">
    <property type="term" value="C:nucleus"/>
    <property type="evidence" value="ECO:0007669"/>
    <property type="project" value="UniProtKB-SubCell"/>
</dbReference>
<keyword evidence="5" id="KW-0611">Plant defense</keyword>
<dbReference type="Proteomes" id="UP000515151">
    <property type="component" value="Chromosome 6"/>
</dbReference>
<dbReference type="GO" id="GO:0005737">
    <property type="term" value="C:cytoplasm"/>
    <property type="evidence" value="ECO:0007669"/>
    <property type="project" value="UniProtKB-SubCell"/>
</dbReference>
<reference evidence="12 13" key="4">
    <citation type="submission" date="2025-04" db="UniProtKB">
        <authorList>
            <consortium name="RefSeq"/>
        </authorList>
    </citation>
    <scope>IDENTIFICATION</scope>
    <source>
        <tissue evidence="12 13">Leaf</tissue>
    </source>
</reference>
<evidence type="ECO:0000313" key="14">
    <source>
        <dbReference type="RefSeq" id="XP_031401089.1"/>
    </source>
</evidence>
<name>A0A218WUV0_PUNGR</name>
<evidence type="ECO:0000313" key="13">
    <source>
        <dbReference type="RefSeq" id="XP_031401088.1"/>
    </source>
</evidence>
<dbReference type="RefSeq" id="XP_031401088.1">
    <property type="nucleotide sequence ID" value="XM_031545228.1"/>
</dbReference>
<comment type="subcellular location">
    <subcellularLocation>
        <location evidence="2">Cytoplasm</location>
    </subcellularLocation>
    <subcellularLocation>
        <location evidence="1">Nucleus</location>
    </subcellularLocation>
</comment>
<evidence type="ECO:0000256" key="3">
    <source>
        <dbReference type="ARBA" id="ARBA00022490"/>
    </source>
</evidence>
<dbReference type="RefSeq" id="XP_031401087.1">
    <property type="nucleotide sequence ID" value="XM_031545227.1"/>
</dbReference>
<dbReference type="GeneID" id="116211036"/>
<sequence length="634" mass="70958">MDSTSLLLSSIPMACDNASPFETSEMLASFVTSTPLLDSAWRICSHANAVAPRGYVVEVAGGVGYLAFSGVQVVGGSDSELCDPKWGSMVPLDVASNGLFSALKSPVEEEEEEEEEEQPVMVHAGFLQLFLDFYGNCNFQDQMTLLERSNCKSIVITGHSIGAAAAALTSLWLLCRSSSSSSSSIPLLCITFGSPLLGNSALSKAILRERWVGSFCHVVSKHDIIPRLLFAPPSAHILSLLHLCHFGTNSIPEEALFSYVLSCAEKAAEEVEGLSESDGLCFTPLGTYVFCSEEGGICLDNGASVVKMMHLLFSRSCPRQSTEDHFKYGEYIGKLLLQFLKRRELQGEEGGLGLNGSTYDAGVSLALQSSGIDRQEMVLGSARDCLEMARQNGSTRNLNSAHLAVRLSKITPNRAQIEWYKALCDGSEEQLGYYDTFRQMRTAKREHAVNMSRVVLATFWNGMVGMWERNELPFDFHRRSKWINASQFYKLLVEPLDIADYYRMEKHREKGHYIENGRERRYRVFDRWWRERSKGKKSSSKRNNFAGLTQDSCFWARVEEVKESVEMAKKETEPMKLGAVLERISKFEKYAGELIESKEVSRDVLAANSSYSKWLQEWTALKPRFQQLINNSKS</sequence>
<dbReference type="GO" id="GO:0006952">
    <property type="term" value="P:defense response"/>
    <property type="evidence" value="ECO:0007669"/>
    <property type="project" value="UniProtKB-KW"/>
</dbReference>
<dbReference type="CDD" id="cd00519">
    <property type="entry name" value="Lipase_3"/>
    <property type="match status" value="1"/>
</dbReference>
<dbReference type="InterPro" id="IPR002921">
    <property type="entry name" value="Fungal_lipase-type"/>
</dbReference>
<reference evidence="9" key="2">
    <citation type="submission" date="2017-06" db="EMBL/GenBank/DDBJ databases">
        <title>The pomegranate genome and the genomics of punicalagin biosynthesis.</title>
        <authorList>
            <person name="Xu C."/>
        </authorList>
    </citation>
    <scope>NUCLEOTIDE SEQUENCE [LARGE SCALE GENOMIC DNA]</scope>
    <source>
        <tissue evidence="9">Fresh leaf</tissue>
    </source>
</reference>
<dbReference type="Pfam" id="PF18117">
    <property type="entry name" value="EDS1_EP"/>
    <property type="match status" value="1"/>
</dbReference>
<dbReference type="RefSeq" id="XP_031401091.1">
    <property type="nucleotide sequence ID" value="XM_031545231.1"/>
</dbReference>
<dbReference type="PANTHER" id="PTHR47413:SF2">
    <property type="entry name" value="LIPASE-LIKE PAD4"/>
    <property type="match status" value="1"/>
</dbReference>
<evidence type="ECO:0000256" key="1">
    <source>
        <dbReference type="ARBA" id="ARBA00004123"/>
    </source>
</evidence>
<evidence type="ECO:0000313" key="11">
    <source>
        <dbReference type="Proteomes" id="UP000515151"/>
    </source>
</evidence>
<evidence type="ECO:0000313" key="16">
    <source>
        <dbReference type="RefSeq" id="XP_031401091.1"/>
    </source>
</evidence>
<feature type="domain" description="EDS1 EP" evidence="8">
    <location>
        <begin position="415"/>
        <end position="621"/>
    </location>
</feature>
<feature type="domain" description="Fungal lipase-type" evidence="7">
    <location>
        <begin position="113"/>
        <end position="230"/>
    </location>
</feature>
<evidence type="ECO:0000256" key="6">
    <source>
        <dbReference type="ARBA" id="ARBA00023242"/>
    </source>
</evidence>
<dbReference type="AlphaFoldDB" id="A0A218WUV0"/>
<dbReference type="Pfam" id="PF01764">
    <property type="entry name" value="Lipase_3"/>
    <property type="match status" value="1"/>
</dbReference>
<gene>
    <name evidence="12 13 14 15 16" type="primary">LOC116211036</name>
    <name evidence="9" type="ORF">CDL15_Pgr028226</name>
</gene>
<evidence type="ECO:0000313" key="12">
    <source>
        <dbReference type="RefSeq" id="XP_031401087.1"/>
    </source>
</evidence>
<dbReference type="SUPFAM" id="SSF53474">
    <property type="entry name" value="alpha/beta-Hydrolases"/>
    <property type="match status" value="1"/>
</dbReference>
<evidence type="ECO:0000313" key="10">
    <source>
        <dbReference type="Proteomes" id="UP000197138"/>
    </source>
</evidence>
<evidence type="ECO:0000259" key="8">
    <source>
        <dbReference type="Pfam" id="PF18117"/>
    </source>
</evidence>
<dbReference type="OrthoDB" id="426718at2759"/>
<proteinExistence type="predicted"/>
<dbReference type="GO" id="GO:0006629">
    <property type="term" value="P:lipid metabolic process"/>
    <property type="evidence" value="ECO:0007669"/>
    <property type="project" value="InterPro"/>
</dbReference>
<protein>
    <submittedName>
        <fullName evidence="12 13">Lipase-like PAD4</fullName>
    </submittedName>
</protein>
<dbReference type="RefSeq" id="XP_031401089.1">
    <property type="nucleotide sequence ID" value="XM_031545229.1"/>
</dbReference>
<dbReference type="InterPro" id="IPR029058">
    <property type="entry name" value="AB_hydrolase_fold"/>
</dbReference>
<evidence type="ECO:0000256" key="4">
    <source>
        <dbReference type="ARBA" id="ARBA00022801"/>
    </source>
</evidence>
<dbReference type="GO" id="GO:0016787">
    <property type="term" value="F:hydrolase activity"/>
    <property type="evidence" value="ECO:0007669"/>
    <property type="project" value="UniProtKB-KW"/>
</dbReference>
<accession>A0A218WUV0</accession>
<organism evidence="9 10">
    <name type="scientific">Punica granatum</name>
    <name type="common">Pomegranate</name>
    <dbReference type="NCBI Taxonomy" id="22663"/>
    <lineage>
        <taxon>Eukaryota</taxon>
        <taxon>Viridiplantae</taxon>
        <taxon>Streptophyta</taxon>
        <taxon>Embryophyta</taxon>
        <taxon>Tracheophyta</taxon>
        <taxon>Spermatophyta</taxon>
        <taxon>Magnoliopsida</taxon>
        <taxon>eudicotyledons</taxon>
        <taxon>Gunneridae</taxon>
        <taxon>Pentapetalae</taxon>
        <taxon>rosids</taxon>
        <taxon>malvids</taxon>
        <taxon>Myrtales</taxon>
        <taxon>Lythraceae</taxon>
        <taxon>Punica</taxon>
    </lineage>
</organism>
<keyword evidence="11" id="KW-1185">Reference proteome</keyword>
<dbReference type="PANTHER" id="PTHR47413">
    <property type="entry name" value="LIPASE-LIKE PAD4"/>
    <property type="match status" value="1"/>
</dbReference>
<evidence type="ECO:0000313" key="15">
    <source>
        <dbReference type="RefSeq" id="XP_031401090.1"/>
    </source>
</evidence>
<keyword evidence="4" id="KW-0378">Hydrolase</keyword>
<dbReference type="EMBL" id="MTKT01003207">
    <property type="protein sequence ID" value="OWM76356.1"/>
    <property type="molecule type" value="Genomic_DNA"/>
</dbReference>
<dbReference type="RefSeq" id="XP_031401090.1">
    <property type="nucleotide sequence ID" value="XM_031545230.1"/>
</dbReference>
<keyword evidence="6" id="KW-0539">Nucleus</keyword>
<dbReference type="InterPro" id="IPR041266">
    <property type="entry name" value="EDS1_EP"/>
</dbReference>
<evidence type="ECO:0000256" key="5">
    <source>
        <dbReference type="ARBA" id="ARBA00022821"/>
    </source>
</evidence>
<reference evidence="11" key="3">
    <citation type="journal article" date="2020" name="Plant Biotechnol. J.">
        <title>The pomegranate (Punica granatum L.) draft genome dissects genetic divergence between soft- and hard-seeded cultivars.</title>
        <authorList>
            <person name="Luo X."/>
            <person name="Li H."/>
            <person name="Wu Z."/>
            <person name="Yao W."/>
            <person name="Zhao P."/>
            <person name="Cao D."/>
            <person name="Yu H."/>
            <person name="Li K."/>
            <person name="Poudel K."/>
            <person name="Zhao D."/>
            <person name="Zhang F."/>
            <person name="Xia X."/>
            <person name="Chen L."/>
            <person name="Wang Q."/>
            <person name="Jing D."/>
            <person name="Cao S."/>
        </authorList>
    </citation>
    <scope>NUCLEOTIDE SEQUENCE [LARGE SCALE GENOMIC DNA]</scope>
</reference>
<evidence type="ECO:0000313" key="9">
    <source>
        <dbReference type="EMBL" id="OWM76356.1"/>
    </source>
</evidence>
<reference evidence="10" key="1">
    <citation type="journal article" date="2017" name="Plant J.">
        <title>The pomegranate (Punica granatum L.) genome and the genomics of punicalagin biosynthesis.</title>
        <authorList>
            <person name="Qin G."/>
            <person name="Xu C."/>
            <person name="Ming R."/>
            <person name="Tang H."/>
            <person name="Guyot R."/>
            <person name="Kramer E.M."/>
            <person name="Hu Y."/>
            <person name="Yi X."/>
            <person name="Qi Y."/>
            <person name="Xu X."/>
            <person name="Gao Z."/>
            <person name="Pan H."/>
            <person name="Jian J."/>
            <person name="Tian Y."/>
            <person name="Yue Z."/>
            <person name="Xu Y."/>
        </authorList>
    </citation>
    <scope>NUCLEOTIDE SEQUENCE [LARGE SCALE GENOMIC DNA]</scope>
    <source>
        <strain evidence="10">cv. Dabenzi</strain>
    </source>
</reference>
<dbReference type="Proteomes" id="UP000197138">
    <property type="component" value="Unassembled WGS sequence"/>
</dbReference>
<keyword evidence="3" id="KW-0963">Cytoplasm</keyword>
<dbReference type="Gene3D" id="3.40.50.1820">
    <property type="entry name" value="alpha/beta hydrolase"/>
    <property type="match status" value="1"/>
</dbReference>